<dbReference type="PANTHER" id="PTHR46211:SF14">
    <property type="entry name" value="GLYCEROPHOSPHODIESTER PHOSPHODIESTERASE"/>
    <property type="match status" value="1"/>
</dbReference>
<dbReference type="GO" id="GO:0006629">
    <property type="term" value="P:lipid metabolic process"/>
    <property type="evidence" value="ECO:0007669"/>
    <property type="project" value="InterPro"/>
</dbReference>
<evidence type="ECO:0000313" key="3">
    <source>
        <dbReference type="EMBL" id="TWI88999.1"/>
    </source>
</evidence>
<evidence type="ECO:0000256" key="1">
    <source>
        <dbReference type="SAM" id="SignalP"/>
    </source>
</evidence>
<protein>
    <submittedName>
        <fullName evidence="3">Glycerophosphoryl diester phosphodiesterase</fullName>
    </submittedName>
</protein>
<dbReference type="InterPro" id="IPR017946">
    <property type="entry name" value="PLC-like_Pdiesterase_TIM-brl"/>
</dbReference>
<feature type="signal peptide" evidence="1">
    <location>
        <begin position="1"/>
        <end position="23"/>
    </location>
</feature>
<dbReference type="PANTHER" id="PTHR46211">
    <property type="entry name" value="GLYCEROPHOSPHORYL DIESTER PHOSPHODIESTERASE"/>
    <property type="match status" value="1"/>
</dbReference>
<dbReference type="Gene3D" id="3.20.20.190">
    <property type="entry name" value="Phosphatidylinositol (PI) phosphodiesterase"/>
    <property type="match status" value="1"/>
</dbReference>
<accession>A0A562T632</accession>
<dbReference type="AlphaFoldDB" id="A0A562T632"/>
<dbReference type="RefSeq" id="WP_145715005.1">
    <property type="nucleotide sequence ID" value="NZ_BAAAFY010000001.1"/>
</dbReference>
<dbReference type="SUPFAM" id="SSF51695">
    <property type="entry name" value="PLC-like phosphodiesterases"/>
    <property type="match status" value="1"/>
</dbReference>
<dbReference type="Pfam" id="PF03009">
    <property type="entry name" value="GDPD"/>
    <property type="match status" value="1"/>
</dbReference>
<reference evidence="3 4" key="1">
    <citation type="journal article" date="2013" name="Stand. Genomic Sci.">
        <title>Genomic Encyclopedia of Type Strains, Phase I: The one thousand microbial genomes (KMG-I) project.</title>
        <authorList>
            <person name="Kyrpides N.C."/>
            <person name="Woyke T."/>
            <person name="Eisen J.A."/>
            <person name="Garrity G."/>
            <person name="Lilburn T.G."/>
            <person name="Beck B.J."/>
            <person name="Whitman W.B."/>
            <person name="Hugenholtz P."/>
            <person name="Klenk H.P."/>
        </authorList>
    </citation>
    <scope>NUCLEOTIDE SEQUENCE [LARGE SCALE GENOMIC DNA]</scope>
    <source>
        <strain evidence="3 4">DSM 13484</strain>
    </source>
</reference>
<dbReference type="PROSITE" id="PS51257">
    <property type="entry name" value="PROKAR_LIPOPROTEIN"/>
    <property type="match status" value="1"/>
</dbReference>
<dbReference type="Proteomes" id="UP000316778">
    <property type="component" value="Unassembled WGS sequence"/>
</dbReference>
<evidence type="ECO:0000259" key="2">
    <source>
        <dbReference type="PROSITE" id="PS51704"/>
    </source>
</evidence>
<dbReference type="PROSITE" id="PS51704">
    <property type="entry name" value="GP_PDE"/>
    <property type="match status" value="1"/>
</dbReference>
<feature type="chain" id="PRO_5022108812" evidence="1">
    <location>
        <begin position="24"/>
        <end position="315"/>
    </location>
</feature>
<dbReference type="OrthoDB" id="384721at2"/>
<feature type="domain" description="GP-PDE" evidence="2">
    <location>
        <begin position="42"/>
        <end position="312"/>
    </location>
</feature>
<gene>
    <name evidence="3" type="ORF">LX66_3092</name>
</gene>
<evidence type="ECO:0000313" key="4">
    <source>
        <dbReference type="Proteomes" id="UP000316778"/>
    </source>
</evidence>
<dbReference type="GO" id="GO:0008081">
    <property type="term" value="F:phosphoric diester hydrolase activity"/>
    <property type="evidence" value="ECO:0007669"/>
    <property type="project" value="InterPro"/>
</dbReference>
<comment type="caution">
    <text evidence="3">The sequence shown here is derived from an EMBL/GenBank/DDBJ whole genome shotgun (WGS) entry which is preliminary data.</text>
</comment>
<sequence>MKHLTSIALLACAIGVGSSFFTACNNAQPSAGTEADTALPGFFEVGHRGTRGLMPENTIPAMTKGLEAGANTIEFDVHITKDSQVVVYHDASLTPSYTTMPDGSDIPEEERSKYTLYQMNYDSIRRFIIGEKAYPAYPEQQQVRTYAPLLSELVDSVEAYTAAHGLPPAYYLLEIKSSAKTDGEQQPAPEEYMRILMGVKELQPLGDRLLIQSFDMRPLQVLHRTHPHIKLGFLTGDKNTTFEQHLEQLGFTPFFYNPQYQLVTPELISKCHERQIKIVPWTVQETSEMEKLQAMGVDGIITDYPDRLEEVRSRK</sequence>
<keyword evidence="4" id="KW-1185">Reference proteome</keyword>
<name>A0A562T632_CHIJA</name>
<organism evidence="3 4">
    <name type="scientific">Chitinophaga japonensis</name>
    <name type="common">Flexibacter japonensis</name>
    <dbReference type="NCBI Taxonomy" id="104662"/>
    <lineage>
        <taxon>Bacteria</taxon>
        <taxon>Pseudomonadati</taxon>
        <taxon>Bacteroidota</taxon>
        <taxon>Chitinophagia</taxon>
        <taxon>Chitinophagales</taxon>
        <taxon>Chitinophagaceae</taxon>
        <taxon>Chitinophaga</taxon>
    </lineage>
</organism>
<dbReference type="EMBL" id="VLLG01000003">
    <property type="protein sequence ID" value="TWI88999.1"/>
    <property type="molecule type" value="Genomic_DNA"/>
</dbReference>
<dbReference type="InterPro" id="IPR030395">
    <property type="entry name" value="GP_PDE_dom"/>
</dbReference>
<keyword evidence="1" id="KW-0732">Signal</keyword>
<proteinExistence type="predicted"/>